<dbReference type="GO" id="GO:0061504">
    <property type="term" value="P:cyclic threonylcarbamoyladenosine biosynthetic process"/>
    <property type="evidence" value="ECO:0007669"/>
    <property type="project" value="TreeGrafter"/>
</dbReference>
<accession>A0AAE0EQA6</accession>
<protein>
    <recommendedName>
        <fullName evidence="1">THIF-type NAD/FAD binding fold domain-containing protein</fullName>
    </recommendedName>
</protein>
<dbReference type="PANTHER" id="PTHR43267">
    <property type="entry name" value="TRNA THREONYLCARBAMOYLADENOSINE DEHYDRATASE"/>
    <property type="match status" value="1"/>
</dbReference>
<evidence type="ECO:0000313" key="2">
    <source>
        <dbReference type="EMBL" id="KAK3236364.1"/>
    </source>
</evidence>
<dbReference type="AlphaFoldDB" id="A0AAE0EQA6"/>
<dbReference type="CDD" id="cd00755">
    <property type="entry name" value="YgdL_like"/>
    <property type="match status" value="1"/>
</dbReference>
<dbReference type="Gene3D" id="3.40.50.720">
    <property type="entry name" value="NAD(P)-binding Rossmann-like Domain"/>
    <property type="match status" value="1"/>
</dbReference>
<dbReference type="EMBL" id="LGRX02035076">
    <property type="protein sequence ID" value="KAK3236364.1"/>
    <property type="molecule type" value="Genomic_DNA"/>
</dbReference>
<dbReference type="Pfam" id="PF00899">
    <property type="entry name" value="ThiF"/>
    <property type="match status" value="1"/>
</dbReference>
<dbReference type="InterPro" id="IPR035985">
    <property type="entry name" value="Ubiquitin-activating_enz"/>
</dbReference>
<dbReference type="Proteomes" id="UP001190700">
    <property type="component" value="Unassembled WGS sequence"/>
</dbReference>
<evidence type="ECO:0000259" key="1">
    <source>
        <dbReference type="Pfam" id="PF00899"/>
    </source>
</evidence>
<dbReference type="GO" id="GO:0009536">
    <property type="term" value="C:plastid"/>
    <property type="evidence" value="ECO:0007669"/>
    <property type="project" value="TreeGrafter"/>
</dbReference>
<comment type="caution">
    <text evidence="2">The sequence shown here is derived from an EMBL/GenBank/DDBJ whole genome shotgun (WGS) entry which is preliminary data.</text>
</comment>
<gene>
    <name evidence="2" type="ORF">CYMTET_53498</name>
</gene>
<reference evidence="2 3" key="1">
    <citation type="journal article" date="2015" name="Genome Biol. Evol.">
        <title>Comparative Genomics of a Bacterivorous Green Alga Reveals Evolutionary Causalities and Consequences of Phago-Mixotrophic Mode of Nutrition.</title>
        <authorList>
            <person name="Burns J.A."/>
            <person name="Paasch A."/>
            <person name="Narechania A."/>
            <person name="Kim E."/>
        </authorList>
    </citation>
    <scope>NUCLEOTIDE SEQUENCE [LARGE SCALE GENOMIC DNA]</scope>
    <source>
        <strain evidence="2 3">PLY_AMNH</strain>
    </source>
</reference>
<dbReference type="InterPro" id="IPR000594">
    <property type="entry name" value="ThiF_NAD_FAD-bd"/>
</dbReference>
<evidence type="ECO:0000313" key="3">
    <source>
        <dbReference type="Proteomes" id="UP001190700"/>
    </source>
</evidence>
<sequence>MDSKSYALFFGGAAFGALAFSLATFPGSFKKIAPNLFLRNQGFKPPAAKSEFTSTESAKSQEVQQTQGVTSLLDDEILAEQFTRNIQFFGRKPQEDIGRASVVVVGLGGVGSHCANMLLRSGVGHLRIIDFDQVTLSSLNRHAVATRADVGTSKAECMKKHFARIFPEANVDARVCMYEQSLEEELLGGSPDFVIDAIDNIQTKVDLLAACHRRGLRVLCCAGAGAKADPTKLRFADICESSCDPLARAVRTRLRKDHGIEKGIPVLLSMEKQRCELVPCEGSDLSEYQVVPNFRVRTIPVLGTTPAIFGMACASYTLCKLACQPLNYQGPIELKLDQYEILYDRLVRRAEEEWGGVEAIHVDPADVTYLVKELWHGKSAKAPPKPGKGIWRSVNNLELTLWDSQRDADIDNLVLLTQEEADAHDASSLEETAKLDPEFVQFVEARLRQARRDHGFPGVCHW</sequence>
<dbReference type="GO" id="GO:0061503">
    <property type="term" value="F:tRNA threonylcarbamoyladenosine dehydratase"/>
    <property type="evidence" value="ECO:0007669"/>
    <property type="project" value="TreeGrafter"/>
</dbReference>
<organism evidence="2 3">
    <name type="scientific">Cymbomonas tetramitiformis</name>
    <dbReference type="NCBI Taxonomy" id="36881"/>
    <lineage>
        <taxon>Eukaryota</taxon>
        <taxon>Viridiplantae</taxon>
        <taxon>Chlorophyta</taxon>
        <taxon>Pyramimonadophyceae</taxon>
        <taxon>Pyramimonadales</taxon>
        <taxon>Pyramimonadaceae</taxon>
        <taxon>Cymbomonas</taxon>
    </lineage>
</organism>
<dbReference type="SUPFAM" id="SSF69572">
    <property type="entry name" value="Activating enzymes of the ubiquitin-like proteins"/>
    <property type="match status" value="1"/>
</dbReference>
<name>A0AAE0EQA6_9CHLO</name>
<dbReference type="PANTHER" id="PTHR43267:SF2">
    <property type="entry name" value="TRNA THREONYLCARBAMOYLADENOSINE DEHYDRATASE 1-RELATED"/>
    <property type="match status" value="1"/>
</dbReference>
<dbReference type="GO" id="GO:0008641">
    <property type="term" value="F:ubiquitin-like modifier activating enzyme activity"/>
    <property type="evidence" value="ECO:0007669"/>
    <property type="project" value="InterPro"/>
</dbReference>
<dbReference type="InterPro" id="IPR045886">
    <property type="entry name" value="ThiF/MoeB/HesA"/>
</dbReference>
<proteinExistence type="predicted"/>
<feature type="domain" description="THIF-type NAD/FAD binding fold" evidence="1">
    <location>
        <begin position="83"/>
        <end position="323"/>
    </location>
</feature>
<keyword evidence="3" id="KW-1185">Reference proteome</keyword>